<dbReference type="InterPro" id="IPR001048">
    <property type="entry name" value="Asp/Glu/Uridylate_kinase"/>
</dbReference>
<dbReference type="CDD" id="cd04254">
    <property type="entry name" value="AAK_UMPK-PyrH-Ec"/>
    <property type="match status" value="1"/>
</dbReference>
<feature type="binding site" evidence="11">
    <location>
        <position position="170"/>
    </location>
    <ligand>
        <name>ATP</name>
        <dbReference type="ChEBI" id="CHEBI:30616"/>
    </ligand>
</feature>
<dbReference type="PANTHER" id="PTHR42833">
    <property type="entry name" value="URIDYLATE KINASE"/>
    <property type="match status" value="1"/>
</dbReference>
<gene>
    <name evidence="11 13" type="primary">pyrH</name>
    <name evidence="13" type="ORF">SMSP2_02154</name>
</gene>
<comment type="function">
    <text evidence="11">Catalyzes the reversible phosphorylation of UMP to UDP.</text>
</comment>
<reference evidence="14" key="1">
    <citation type="submission" date="2017-02" db="EMBL/GenBank/DDBJ databases">
        <title>Comparative genomics and description of representatives of a novel lineage of planctomycetes thriving in anoxic sediments.</title>
        <authorList>
            <person name="Spring S."/>
            <person name="Bunk B."/>
            <person name="Sproer C."/>
        </authorList>
    </citation>
    <scope>NUCLEOTIDE SEQUENCE [LARGE SCALE GENOMIC DNA]</scope>
    <source>
        <strain evidence="14">SM-Chi-D1</strain>
    </source>
</reference>
<evidence type="ECO:0000313" key="13">
    <source>
        <dbReference type="EMBL" id="AQQ71776.1"/>
    </source>
</evidence>
<keyword evidence="5 11" id="KW-0808">Transferase</keyword>
<keyword evidence="7 11" id="KW-0418">Kinase</keyword>
<feature type="binding site" evidence="11">
    <location>
        <position position="167"/>
    </location>
    <ligand>
        <name>ATP</name>
        <dbReference type="ChEBI" id="CHEBI:30616"/>
    </ligand>
</feature>
<evidence type="ECO:0000256" key="4">
    <source>
        <dbReference type="ARBA" id="ARBA00022490"/>
    </source>
</evidence>
<feature type="binding site" evidence="11">
    <location>
        <begin position="10"/>
        <end position="13"/>
    </location>
    <ligand>
        <name>ATP</name>
        <dbReference type="ChEBI" id="CHEBI:30616"/>
    </ligand>
</feature>
<dbReference type="EC" id="2.7.4.22" evidence="11"/>
<dbReference type="PIRSF" id="PIRSF005650">
    <property type="entry name" value="Uridylate_kin"/>
    <property type="match status" value="1"/>
</dbReference>
<evidence type="ECO:0000256" key="5">
    <source>
        <dbReference type="ARBA" id="ARBA00022679"/>
    </source>
</evidence>
<evidence type="ECO:0000256" key="2">
    <source>
        <dbReference type="ARBA" id="ARBA00004791"/>
    </source>
</evidence>
<comment type="activity regulation">
    <text evidence="11">Inhibited by UTP.</text>
</comment>
<evidence type="ECO:0000256" key="7">
    <source>
        <dbReference type="ARBA" id="ARBA00022777"/>
    </source>
</evidence>
<comment type="subcellular location">
    <subcellularLocation>
        <location evidence="1 11">Cytoplasm</location>
    </subcellularLocation>
</comment>
<dbReference type="InterPro" id="IPR011817">
    <property type="entry name" value="Uridylate_kinase"/>
</dbReference>
<organism evidence="13 14">
    <name type="scientific">Limihaloglobus sulfuriphilus</name>
    <dbReference type="NCBI Taxonomy" id="1851148"/>
    <lineage>
        <taxon>Bacteria</taxon>
        <taxon>Pseudomonadati</taxon>
        <taxon>Planctomycetota</taxon>
        <taxon>Phycisphaerae</taxon>
        <taxon>Sedimentisphaerales</taxon>
        <taxon>Sedimentisphaeraceae</taxon>
        <taxon>Limihaloglobus</taxon>
    </lineage>
</organism>
<evidence type="ECO:0000256" key="6">
    <source>
        <dbReference type="ARBA" id="ARBA00022741"/>
    </source>
</evidence>
<accession>A0A1R7T5U2</accession>
<comment type="pathway">
    <text evidence="2 11">Pyrimidine metabolism; CTP biosynthesis via de novo pathway; UDP from UMP (UMPK route): step 1/1.</text>
</comment>
<dbReference type="HAMAP" id="MF_01220_B">
    <property type="entry name" value="PyrH_B"/>
    <property type="match status" value="1"/>
</dbReference>
<dbReference type="GO" id="GO:0005737">
    <property type="term" value="C:cytoplasm"/>
    <property type="evidence" value="ECO:0007669"/>
    <property type="project" value="UniProtKB-SubCell"/>
</dbReference>
<dbReference type="GO" id="GO:0044210">
    <property type="term" value="P:'de novo' CTP biosynthetic process"/>
    <property type="evidence" value="ECO:0007669"/>
    <property type="project" value="UniProtKB-UniRule"/>
</dbReference>
<evidence type="ECO:0000256" key="9">
    <source>
        <dbReference type="ARBA" id="ARBA00022975"/>
    </source>
</evidence>
<evidence type="ECO:0000256" key="11">
    <source>
        <dbReference type="HAMAP-Rule" id="MF_01220"/>
    </source>
</evidence>
<feature type="binding site" evidence="11">
    <location>
        <position position="73"/>
    </location>
    <ligand>
        <name>UMP</name>
        <dbReference type="ChEBI" id="CHEBI:57865"/>
    </ligand>
</feature>
<dbReference type="GO" id="GO:0033862">
    <property type="term" value="F:UMP kinase activity"/>
    <property type="evidence" value="ECO:0007669"/>
    <property type="project" value="UniProtKB-EC"/>
</dbReference>
<dbReference type="AlphaFoldDB" id="A0A1R7T5U2"/>
<proteinExistence type="inferred from homology"/>
<dbReference type="InterPro" id="IPR015963">
    <property type="entry name" value="Uridylate_kinase_bac"/>
</dbReference>
<evidence type="ECO:0000256" key="1">
    <source>
        <dbReference type="ARBA" id="ARBA00004496"/>
    </source>
</evidence>
<keyword evidence="6 11" id="KW-0547">Nucleotide-binding</keyword>
<evidence type="ECO:0000256" key="8">
    <source>
        <dbReference type="ARBA" id="ARBA00022840"/>
    </source>
</evidence>
<dbReference type="NCBIfam" id="TIGR02075">
    <property type="entry name" value="pyrH_bact"/>
    <property type="match status" value="1"/>
</dbReference>
<keyword evidence="8 11" id="KW-0067">ATP-binding</keyword>
<dbReference type="InterPro" id="IPR036393">
    <property type="entry name" value="AceGlu_kinase-like_sf"/>
</dbReference>
<feature type="binding site" evidence="11">
    <location>
        <begin position="134"/>
        <end position="141"/>
    </location>
    <ligand>
        <name>UMP</name>
        <dbReference type="ChEBI" id="CHEBI:57865"/>
    </ligand>
</feature>
<feature type="binding site" evidence="11">
    <location>
        <position position="53"/>
    </location>
    <ligand>
        <name>ATP</name>
        <dbReference type="ChEBI" id="CHEBI:30616"/>
    </ligand>
</feature>
<dbReference type="STRING" id="1851148.SMSP2_02154"/>
<keyword evidence="14" id="KW-1185">Reference proteome</keyword>
<dbReference type="Proteomes" id="UP000188181">
    <property type="component" value="Chromosome"/>
</dbReference>
<name>A0A1R7T5U2_9BACT</name>
<dbReference type="UniPathway" id="UPA00159">
    <property type="reaction ID" value="UER00275"/>
</dbReference>
<dbReference type="Gene3D" id="3.40.1160.10">
    <property type="entry name" value="Acetylglutamate kinase-like"/>
    <property type="match status" value="1"/>
</dbReference>
<dbReference type="SUPFAM" id="SSF53633">
    <property type="entry name" value="Carbamate kinase-like"/>
    <property type="match status" value="1"/>
</dbReference>
<comment type="catalytic activity">
    <reaction evidence="10 11">
        <text>UMP + ATP = UDP + ADP</text>
        <dbReference type="Rhea" id="RHEA:24400"/>
        <dbReference type="ChEBI" id="CHEBI:30616"/>
        <dbReference type="ChEBI" id="CHEBI:57865"/>
        <dbReference type="ChEBI" id="CHEBI:58223"/>
        <dbReference type="ChEBI" id="CHEBI:456216"/>
        <dbReference type="EC" id="2.7.4.22"/>
    </reaction>
</comment>
<evidence type="ECO:0000313" key="14">
    <source>
        <dbReference type="Proteomes" id="UP000188181"/>
    </source>
</evidence>
<evidence type="ECO:0000256" key="3">
    <source>
        <dbReference type="ARBA" id="ARBA00007614"/>
    </source>
</evidence>
<comment type="subunit">
    <text evidence="11">Homohexamer.</text>
</comment>
<dbReference type="FunFam" id="3.40.1160.10:FF:000001">
    <property type="entry name" value="Uridylate kinase"/>
    <property type="match status" value="1"/>
</dbReference>
<comment type="caution">
    <text evidence="11">Lacks conserved residue(s) required for the propagation of feature annotation.</text>
</comment>
<feature type="binding site" evidence="11">
    <location>
        <position position="161"/>
    </location>
    <ligand>
        <name>ATP</name>
        <dbReference type="ChEBI" id="CHEBI:30616"/>
    </ligand>
</feature>
<feature type="binding site" evidence="11">
    <location>
        <position position="52"/>
    </location>
    <ligand>
        <name>UMP</name>
        <dbReference type="ChEBI" id="CHEBI:57865"/>
    </ligand>
</feature>
<dbReference type="EMBL" id="CP019646">
    <property type="protein sequence ID" value="AQQ71776.1"/>
    <property type="molecule type" value="Genomic_DNA"/>
</dbReference>
<dbReference type="KEGG" id="pbas:SMSP2_02154"/>
<feature type="binding site" evidence="11">
    <location>
        <position position="57"/>
    </location>
    <ligand>
        <name>ATP</name>
        <dbReference type="ChEBI" id="CHEBI:30616"/>
    </ligand>
</feature>
<feature type="domain" description="Aspartate/glutamate/uridylate kinase" evidence="12">
    <location>
        <begin position="5"/>
        <end position="215"/>
    </location>
</feature>
<dbReference type="PANTHER" id="PTHR42833:SF4">
    <property type="entry name" value="URIDYLATE KINASE PUMPKIN, CHLOROPLASTIC"/>
    <property type="match status" value="1"/>
</dbReference>
<dbReference type="Pfam" id="PF00696">
    <property type="entry name" value="AA_kinase"/>
    <property type="match status" value="1"/>
</dbReference>
<evidence type="ECO:0000256" key="10">
    <source>
        <dbReference type="ARBA" id="ARBA00047767"/>
    </source>
</evidence>
<dbReference type="GO" id="GO:0005524">
    <property type="term" value="F:ATP binding"/>
    <property type="evidence" value="ECO:0007669"/>
    <property type="project" value="UniProtKB-KW"/>
</dbReference>
<protein>
    <recommendedName>
        <fullName evidence="11">Uridylate kinase</fullName>
        <shortName evidence="11">UK</shortName>
        <ecNumber evidence="11">2.7.4.22</ecNumber>
    </recommendedName>
    <alternativeName>
        <fullName evidence="11">Uridine monophosphate kinase</fullName>
        <shortName evidence="11">UMP kinase</shortName>
        <shortName evidence="11">UMPK</shortName>
    </alternativeName>
</protein>
<sequence length="238" mass="25629">MMKYKRVLLKISGESLCEPGGFGIDDAQTREIAEMIAKVCKTGAQVAIVVGGGNLLRGKTFSKDSYIPRATADYMGMLATVMNATALREGLAISGQPARVLSAIEVPAINERFVRRNCISYLEQNSVTILAGGTGNPFFSTDTCAALRAAEIDADVIIKATKVDGVFTDDPVTNPSAELIPKITYQDILHKDLKVIDHAAISICRENNIPIRVINIFKENNISDVLAGKDIGTLISNQ</sequence>
<comment type="similarity">
    <text evidence="3 11">Belongs to the UMP kinase family.</text>
</comment>
<keyword evidence="9 11" id="KW-0665">Pyrimidine biosynthesis</keyword>
<keyword evidence="4 11" id="KW-0963">Cytoplasm</keyword>
<dbReference type="GO" id="GO:0006225">
    <property type="term" value="P:UDP biosynthetic process"/>
    <property type="evidence" value="ECO:0007669"/>
    <property type="project" value="TreeGrafter"/>
</dbReference>
<evidence type="ECO:0000259" key="12">
    <source>
        <dbReference type="Pfam" id="PF00696"/>
    </source>
</evidence>